<dbReference type="GO" id="GO:0016787">
    <property type="term" value="F:hydrolase activity"/>
    <property type="evidence" value="ECO:0007669"/>
    <property type="project" value="UniProtKB-KW"/>
</dbReference>
<name>A0A5B2TRC4_9FLAO</name>
<evidence type="ECO:0000313" key="2">
    <source>
        <dbReference type="EMBL" id="KAA2217191.1"/>
    </source>
</evidence>
<keyword evidence="2" id="KW-0378">Hydrolase</keyword>
<accession>A0A5B2TRC4</accession>
<keyword evidence="1" id="KW-0472">Membrane</keyword>
<comment type="caution">
    <text evidence="2">The sequence shown here is derived from an EMBL/GenBank/DDBJ whole genome shotgun (WGS) entry which is preliminary data.</text>
</comment>
<proteinExistence type="predicted"/>
<reference evidence="2 3" key="1">
    <citation type="submission" date="2019-09" db="EMBL/GenBank/DDBJ databases">
        <authorList>
            <person name="Khan S.A."/>
            <person name="Jeon C.O."/>
            <person name="Chun B.H."/>
            <person name="Jeong S.E."/>
        </authorList>
    </citation>
    <scope>NUCLEOTIDE SEQUENCE [LARGE SCALE GENOMIC DNA]</scope>
    <source>
        <strain evidence="2 3">KCTC 42508</strain>
    </source>
</reference>
<organism evidence="2 3">
    <name type="scientific">Maribacter flavus</name>
    <dbReference type="NCBI Taxonomy" id="1658664"/>
    <lineage>
        <taxon>Bacteria</taxon>
        <taxon>Pseudomonadati</taxon>
        <taxon>Bacteroidota</taxon>
        <taxon>Flavobacteriia</taxon>
        <taxon>Flavobacteriales</taxon>
        <taxon>Flavobacteriaceae</taxon>
        <taxon>Maribacter</taxon>
    </lineage>
</organism>
<dbReference type="AlphaFoldDB" id="A0A5B2TRC4"/>
<dbReference type="Proteomes" id="UP000323188">
    <property type="component" value="Unassembled WGS sequence"/>
</dbReference>
<feature type="transmembrane region" description="Helical" evidence="1">
    <location>
        <begin position="139"/>
        <end position="156"/>
    </location>
</feature>
<keyword evidence="1" id="KW-1133">Transmembrane helix</keyword>
<protein>
    <submittedName>
        <fullName evidence="2">N-carbamoyl-L-amino acid amidohydrolase</fullName>
    </submittedName>
</protein>
<dbReference type="EMBL" id="VUOE01000002">
    <property type="protein sequence ID" value="KAA2217191.1"/>
    <property type="molecule type" value="Genomic_DNA"/>
</dbReference>
<evidence type="ECO:0000256" key="1">
    <source>
        <dbReference type="SAM" id="Phobius"/>
    </source>
</evidence>
<dbReference type="RefSeq" id="WP_154919643.1">
    <property type="nucleotide sequence ID" value="NZ_VUOE01000002.1"/>
</dbReference>
<keyword evidence="1" id="KW-0812">Transmembrane</keyword>
<evidence type="ECO:0000313" key="3">
    <source>
        <dbReference type="Proteomes" id="UP000323188"/>
    </source>
</evidence>
<sequence length="163" mass="19255">MNASPYLKHENRLAEVIAAIQVMGKYRFYKLDFSKWADRISGDENEAKRWQNVFIEHPEFFRIDQTKKKASLVWRRNLPKDYNVDTRNEITKKDFLALSDDDKARISRRPLSNSDICMLIESAINLHARALQQKQDRRWWIPLTIGLVLGIIPFVIDKILEII</sequence>
<gene>
    <name evidence="2" type="ORF">F0361_14610</name>
</gene>